<organism evidence="5 6">
    <name type="scientific">Flagellimonas chongwuensis</name>
    <dbReference type="NCBI Taxonomy" id="2697365"/>
    <lineage>
        <taxon>Bacteria</taxon>
        <taxon>Pseudomonadati</taxon>
        <taxon>Bacteroidota</taxon>
        <taxon>Flavobacteriia</taxon>
        <taxon>Flavobacteriales</taxon>
        <taxon>Flavobacteriaceae</taxon>
        <taxon>Flagellimonas</taxon>
    </lineage>
</organism>
<evidence type="ECO:0000256" key="2">
    <source>
        <dbReference type="ARBA" id="ARBA00022801"/>
    </source>
</evidence>
<dbReference type="GO" id="GO:0004553">
    <property type="term" value="F:hydrolase activity, hydrolyzing O-glycosyl compounds"/>
    <property type="evidence" value="ECO:0007669"/>
    <property type="project" value="InterPro"/>
</dbReference>
<dbReference type="Pfam" id="PF02836">
    <property type="entry name" value="Glyco_hydro_2_C"/>
    <property type="match status" value="1"/>
</dbReference>
<dbReference type="Pfam" id="PF00703">
    <property type="entry name" value="Glyco_hydro_2"/>
    <property type="match status" value="1"/>
</dbReference>
<evidence type="ECO:0000256" key="3">
    <source>
        <dbReference type="ARBA" id="ARBA00023295"/>
    </source>
</evidence>
<dbReference type="InterPro" id="IPR054593">
    <property type="entry name" value="Beta-mannosidase-like_N2"/>
</dbReference>
<dbReference type="Pfam" id="PF22666">
    <property type="entry name" value="Glyco_hydro_2_N2"/>
    <property type="match status" value="1"/>
</dbReference>
<sequence>MEERKVGSDKGSEAILKTRWTDQVDPNHVLPEYPRPIQQRKEWMNLNGFWQVDTSPKQDIPFGTALSDTILVPFAVESYLSGVQEKTDDLLYRKTFKVPEDWDDQVILNFEGVDYHATIYVNTQKIGEHKGAFDHFSFNITKYLTKGEQELMVRVHDASNDGLQPVGKQVKKPEGIFYTSTTGIWQTVWVEPVSSNHIQSFKVESDIDKGQIDFFAEATKGNGTIKLVLKDGEQLVAETEGSPGEHIILQVPEPKLWSPEQPFLYDLEVQLVNDDSITDEFSSYVAMRKISLGKDKNNDTKILLNNEPYFQVGVLDQGYWPDGLMTPPTEEAYIWDIETFKKMGFNLLRKHAKTESQRWYYLCDKLGMLVWQDMPQVYPHEDFEERLTPKDKQQFESELKAMVDDLYNYPSIVMWVVFNEGWGQYDTERLTHWVEDMDETRLVSNASGWTDHNVGDIIDMHSYPGPDIYPVEEERATVLGEFGGLGLAVPEHLWQSNNWGYREMTDTLEFKNSYAELWDNVWQMKQDKAASAVVYTQLSDVEGEVNGLVTYDREVIKLPMDFLYNIHNDNMVSPVVISSDHSMFLDHEKISLANRKGETIYYTLDGSDPTESSNIYTKPIQINATSLLKARSINGDKKSKVTQKRFEKADSLNPPQFQLGEDFQKGLKYSYYQGQWDYLPDFSQLESLKTGIADGIDLNKATRESDFGLTFDGYVRLMEDGIYTFHLTSDDGSMLWINDKKVIEHDGHHAMDTKTIDLPLQKGYHKLKLHYFQAKGGLGLDVKIIGPDGKDLSNDNYVHN</sequence>
<dbReference type="InterPro" id="IPR006102">
    <property type="entry name" value="Ig-like_GH2"/>
</dbReference>
<dbReference type="InterPro" id="IPR059177">
    <property type="entry name" value="GH29D-like_dom"/>
</dbReference>
<reference evidence="5 6" key="1">
    <citation type="submission" date="2020-01" db="EMBL/GenBank/DDBJ databases">
        <title>Draft Genome Analysis of Muricauda sp. HICW Isolated from coastal seawater of PR China.</title>
        <authorList>
            <person name="Chen M.-X."/>
        </authorList>
    </citation>
    <scope>NUCLEOTIDE SEQUENCE [LARGE SCALE GENOMIC DNA]</scope>
    <source>
        <strain evidence="5 6">HICW</strain>
    </source>
</reference>
<dbReference type="PANTHER" id="PTHR42732">
    <property type="entry name" value="BETA-GALACTOSIDASE"/>
    <property type="match status" value="1"/>
</dbReference>
<gene>
    <name evidence="5" type="ORF">GUA46_12130</name>
</gene>
<dbReference type="Proteomes" id="UP000558089">
    <property type="component" value="Unassembled WGS sequence"/>
</dbReference>
<feature type="domain" description="PA14" evidence="4">
    <location>
        <begin position="662"/>
        <end position="798"/>
    </location>
</feature>
<evidence type="ECO:0000259" key="4">
    <source>
        <dbReference type="PROSITE" id="PS51820"/>
    </source>
</evidence>
<dbReference type="SUPFAM" id="SSF49303">
    <property type="entry name" value="beta-Galactosidase/glucuronidase domain"/>
    <property type="match status" value="1"/>
</dbReference>
<evidence type="ECO:0000256" key="1">
    <source>
        <dbReference type="ARBA" id="ARBA00007401"/>
    </source>
</evidence>
<proteinExistence type="inferred from homology"/>
<keyword evidence="3" id="KW-0326">Glycosidase</keyword>
<accession>A0A850NKN9</accession>
<dbReference type="Pfam" id="PF13290">
    <property type="entry name" value="CHB_HEX_C_1"/>
    <property type="match status" value="1"/>
</dbReference>
<dbReference type="AlphaFoldDB" id="A0A850NKN9"/>
<comment type="caution">
    <text evidence="5">The sequence shown here is derived from an EMBL/GenBank/DDBJ whole genome shotgun (WGS) entry which is preliminary data.</text>
</comment>
<dbReference type="InterPro" id="IPR037524">
    <property type="entry name" value="PA14/GLEYA"/>
</dbReference>
<keyword evidence="6" id="KW-1185">Reference proteome</keyword>
<protein>
    <recommendedName>
        <fullName evidence="4">PA14 domain-containing protein</fullName>
    </recommendedName>
</protein>
<dbReference type="InterPro" id="IPR017853">
    <property type="entry name" value="GH"/>
</dbReference>
<dbReference type="InterPro" id="IPR051913">
    <property type="entry name" value="GH2_Domain-Containing"/>
</dbReference>
<dbReference type="RefSeq" id="WP_176620712.1">
    <property type="nucleotide sequence ID" value="NZ_WYET01000004.1"/>
</dbReference>
<dbReference type="Gene3D" id="3.90.182.10">
    <property type="entry name" value="Toxin - Anthrax Protective Antigen,domain 1"/>
    <property type="match status" value="1"/>
</dbReference>
<keyword evidence="2" id="KW-0378">Hydrolase</keyword>
<dbReference type="SUPFAM" id="SSF51445">
    <property type="entry name" value="(Trans)glycosidases"/>
    <property type="match status" value="1"/>
</dbReference>
<dbReference type="InterPro" id="IPR013783">
    <property type="entry name" value="Ig-like_fold"/>
</dbReference>
<dbReference type="EMBL" id="WYET01000004">
    <property type="protein sequence ID" value="NVN19092.1"/>
    <property type="molecule type" value="Genomic_DNA"/>
</dbReference>
<dbReference type="Gene3D" id="2.60.120.260">
    <property type="entry name" value="Galactose-binding domain-like"/>
    <property type="match status" value="1"/>
</dbReference>
<evidence type="ECO:0000313" key="6">
    <source>
        <dbReference type="Proteomes" id="UP000558089"/>
    </source>
</evidence>
<dbReference type="Pfam" id="PF07691">
    <property type="entry name" value="PA14"/>
    <property type="match status" value="1"/>
</dbReference>
<dbReference type="InterPro" id="IPR008979">
    <property type="entry name" value="Galactose-bd-like_sf"/>
</dbReference>
<dbReference type="SMART" id="SM00758">
    <property type="entry name" value="PA14"/>
    <property type="match status" value="1"/>
</dbReference>
<dbReference type="InterPro" id="IPR006103">
    <property type="entry name" value="Glyco_hydro_2_cat"/>
</dbReference>
<comment type="similarity">
    <text evidence="1">Belongs to the glycosyl hydrolase 2 family.</text>
</comment>
<dbReference type="InterPro" id="IPR036156">
    <property type="entry name" value="Beta-gal/glucu_dom_sf"/>
</dbReference>
<evidence type="ECO:0000313" key="5">
    <source>
        <dbReference type="EMBL" id="NVN19092.1"/>
    </source>
</evidence>
<dbReference type="Gene3D" id="3.20.20.80">
    <property type="entry name" value="Glycosidases"/>
    <property type="match status" value="1"/>
</dbReference>
<dbReference type="SUPFAM" id="SSF56988">
    <property type="entry name" value="Anthrax protective antigen"/>
    <property type="match status" value="1"/>
</dbReference>
<name>A0A850NKN9_9FLAO</name>
<dbReference type="GO" id="GO:0005975">
    <property type="term" value="P:carbohydrate metabolic process"/>
    <property type="evidence" value="ECO:0007669"/>
    <property type="project" value="InterPro"/>
</dbReference>
<dbReference type="SUPFAM" id="SSF49785">
    <property type="entry name" value="Galactose-binding domain-like"/>
    <property type="match status" value="1"/>
</dbReference>
<dbReference type="Gene3D" id="2.60.40.10">
    <property type="entry name" value="Immunoglobulins"/>
    <property type="match status" value="1"/>
</dbReference>
<dbReference type="PROSITE" id="PS51820">
    <property type="entry name" value="PA14"/>
    <property type="match status" value="1"/>
</dbReference>
<dbReference type="InterPro" id="IPR011658">
    <property type="entry name" value="PA14_dom"/>
</dbReference>
<dbReference type="PANTHER" id="PTHR42732:SF2">
    <property type="entry name" value="BETA-MANNOSIDASE"/>
    <property type="match status" value="1"/>
</dbReference>